<sequence>MITKKLKNEFNFGGYCYPKLQSYKYKMRESQAKKELPLLSKVITQGTENFRVLNCLLEWQDLKTLFSSQNIKYELCDHLETKELYLSEISKENLMSWEILKRQRPFQF</sequence>
<organism evidence="1 2">
    <name type="scientific">Paramecium octaurelia</name>
    <dbReference type="NCBI Taxonomy" id="43137"/>
    <lineage>
        <taxon>Eukaryota</taxon>
        <taxon>Sar</taxon>
        <taxon>Alveolata</taxon>
        <taxon>Ciliophora</taxon>
        <taxon>Intramacronucleata</taxon>
        <taxon>Oligohymenophorea</taxon>
        <taxon>Peniculida</taxon>
        <taxon>Parameciidae</taxon>
        <taxon>Paramecium</taxon>
    </lineage>
</organism>
<evidence type="ECO:0000313" key="1">
    <source>
        <dbReference type="EMBL" id="CAD8214350.1"/>
    </source>
</evidence>
<dbReference type="EMBL" id="CAJJDP010000178">
    <property type="protein sequence ID" value="CAD8214350.1"/>
    <property type="molecule type" value="Genomic_DNA"/>
</dbReference>
<proteinExistence type="predicted"/>
<dbReference type="Proteomes" id="UP000683925">
    <property type="component" value="Unassembled WGS sequence"/>
</dbReference>
<keyword evidence="2" id="KW-1185">Reference proteome</keyword>
<gene>
    <name evidence="1" type="ORF">POCTA_138.1.T1740032</name>
</gene>
<evidence type="ECO:0000313" key="2">
    <source>
        <dbReference type="Proteomes" id="UP000683925"/>
    </source>
</evidence>
<name>A0A8S1YKJ4_PAROT</name>
<protein>
    <submittedName>
        <fullName evidence="1">Uncharacterized protein</fullName>
    </submittedName>
</protein>
<dbReference type="AlphaFoldDB" id="A0A8S1YKJ4"/>
<accession>A0A8S1YKJ4</accession>
<comment type="caution">
    <text evidence="1">The sequence shown here is derived from an EMBL/GenBank/DDBJ whole genome shotgun (WGS) entry which is preliminary data.</text>
</comment>
<reference evidence="1" key="1">
    <citation type="submission" date="2021-01" db="EMBL/GenBank/DDBJ databases">
        <authorList>
            <consortium name="Genoscope - CEA"/>
            <person name="William W."/>
        </authorList>
    </citation>
    <scope>NUCLEOTIDE SEQUENCE</scope>
</reference>